<dbReference type="PANTHER" id="PTHR10629">
    <property type="entry name" value="CYTOSINE-SPECIFIC METHYLTRANSFERASE"/>
    <property type="match status" value="1"/>
</dbReference>
<keyword evidence="2 6" id="KW-0808">Transferase</keyword>
<dbReference type="PANTHER" id="PTHR10629:SF52">
    <property type="entry name" value="DNA (CYTOSINE-5)-METHYLTRANSFERASE 1"/>
    <property type="match status" value="1"/>
</dbReference>
<keyword evidence="1 6" id="KW-0489">Methyltransferase</keyword>
<dbReference type="InterPro" id="IPR001525">
    <property type="entry name" value="C5_MeTfrase"/>
</dbReference>
<dbReference type="Gene3D" id="3.90.120.10">
    <property type="entry name" value="DNA Methylase, subunit A, domain 2"/>
    <property type="match status" value="1"/>
</dbReference>
<keyword evidence="3 6" id="KW-0949">S-adenosyl-L-methionine</keyword>
<dbReference type="RefSeq" id="WP_215864147.1">
    <property type="nucleotide sequence ID" value="NZ_JABELD010000076.1"/>
</dbReference>
<accession>A0ABS5ZSS4</accession>
<evidence type="ECO:0000256" key="6">
    <source>
        <dbReference type="PROSITE-ProRule" id="PRU01016"/>
    </source>
</evidence>
<dbReference type="PROSITE" id="PS00095">
    <property type="entry name" value="C5_MTASE_2"/>
    <property type="match status" value="1"/>
</dbReference>
<keyword evidence="4" id="KW-0680">Restriction system</keyword>
<evidence type="ECO:0000256" key="3">
    <source>
        <dbReference type="ARBA" id="ARBA00022691"/>
    </source>
</evidence>
<comment type="caution">
    <text evidence="9">The sequence shown here is derived from an EMBL/GenBank/DDBJ whole genome shotgun (WGS) entry which is preliminary data.</text>
</comment>
<dbReference type="EMBL" id="JABELD010000076">
    <property type="protein sequence ID" value="MBU2739218.1"/>
    <property type="molecule type" value="Genomic_DNA"/>
</dbReference>
<dbReference type="Pfam" id="PF00145">
    <property type="entry name" value="DNA_methylase"/>
    <property type="match status" value="2"/>
</dbReference>
<dbReference type="EC" id="2.1.1.37" evidence="8"/>
<dbReference type="InterPro" id="IPR018117">
    <property type="entry name" value="C5_DNA_meth_AS"/>
</dbReference>
<name>A0ABS5ZSS4_9PROT</name>
<sequence length="445" mass="49886">MAGLRFIDLFAGLGGFHQALGRLGHTCVFASELNPVLADLYERNFGICPHGDIRVAYSEVPPHDILCAGFPCQPFSKAGDQLGFDCPQWGDLFDYVLKVLRTHEPAYLLIENVPNIICHDEGRTWERIKRRLTSLKYKVDVKKLSPHMFGVPQVRERAIIVGAREGLAHFFWPKSTHGLEQVSIRAVLDTNPMDARKLGPRFVEYLETWQALLDALPQNEKLPSFPIWAMEFGATYPYSDNTPHVLGFDNIAPYRGALGRPLKGLTTDEIKAAMPAYALDEVKNFPAWKQRFIRQNREFYERHKAVIDPWLPRIKDFAPSFQKLEWNWKGGPRDLWQAIIQFRASGIRAKRPTAAPSLVALTTSQVPVIPWERRYMSMRECARLQSMGELSNLPGNQAAAHKALGNAVNVDVITAVAKALLPSTTMRDTAVKPSACKCAGGNVAA</sequence>
<evidence type="ECO:0000313" key="9">
    <source>
        <dbReference type="EMBL" id="MBU2739218.1"/>
    </source>
</evidence>
<dbReference type="Proteomes" id="UP001197028">
    <property type="component" value="Unassembled WGS sequence"/>
</dbReference>
<dbReference type="PRINTS" id="PR00105">
    <property type="entry name" value="C5METTRFRASE"/>
</dbReference>
<dbReference type="PROSITE" id="PS51679">
    <property type="entry name" value="SAM_MT_C5"/>
    <property type="match status" value="1"/>
</dbReference>
<dbReference type="GO" id="GO:0032259">
    <property type="term" value="P:methylation"/>
    <property type="evidence" value="ECO:0007669"/>
    <property type="project" value="UniProtKB-KW"/>
</dbReference>
<dbReference type="NCBIfam" id="TIGR00675">
    <property type="entry name" value="dcm"/>
    <property type="match status" value="1"/>
</dbReference>
<evidence type="ECO:0000256" key="2">
    <source>
        <dbReference type="ARBA" id="ARBA00022679"/>
    </source>
</evidence>
<evidence type="ECO:0000256" key="5">
    <source>
        <dbReference type="ARBA" id="ARBA00047422"/>
    </source>
</evidence>
<comment type="similarity">
    <text evidence="6 7">Belongs to the class I-like SAM-binding methyltransferase superfamily. C5-methyltransferase family.</text>
</comment>
<dbReference type="PROSITE" id="PS00094">
    <property type="entry name" value="C5_MTASE_1"/>
    <property type="match status" value="1"/>
</dbReference>
<dbReference type="GO" id="GO:0003886">
    <property type="term" value="F:DNA (cytosine-5-)-methyltransferase activity"/>
    <property type="evidence" value="ECO:0007669"/>
    <property type="project" value="UniProtKB-EC"/>
</dbReference>
<dbReference type="InterPro" id="IPR031303">
    <property type="entry name" value="C5_meth_CS"/>
</dbReference>
<dbReference type="SUPFAM" id="SSF53335">
    <property type="entry name" value="S-adenosyl-L-methionine-dependent methyltransferases"/>
    <property type="match status" value="1"/>
</dbReference>
<evidence type="ECO:0000313" key="10">
    <source>
        <dbReference type="Proteomes" id="UP001197028"/>
    </source>
</evidence>
<feature type="active site" evidence="6">
    <location>
        <position position="72"/>
    </location>
</feature>
<gene>
    <name evidence="9" type="primary">dcm</name>
    <name evidence="9" type="ORF">HJG40_10565</name>
</gene>
<reference evidence="9 10" key="1">
    <citation type="journal article" date="2021" name="ISME J.">
        <title>Genomic evolution of the class Acidithiobacillia: deep-branching Proteobacteria living in extreme acidic conditions.</title>
        <authorList>
            <person name="Moya-Beltran A."/>
            <person name="Beard S."/>
            <person name="Rojas-Villalobos C."/>
            <person name="Issotta F."/>
            <person name="Gallardo Y."/>
            <person name="Ulloa R."/>
            <person name="Giaveno A."/>
            <person name="Degli Esposti M."/>
            <person name="Johnson D.B."/>
            <person name="Quatrini R."/>
        </authorList>
    </citation>
    <scope>NUCLEOTIDE SEQUENCE [LARGE SCALE GENOMIC DNA]</scope>
    <source>
        <strain evidence="9 10">ATCC 19703</strain>
    </source>
</reference>
<evidence type="ECO:0000256" key="7">
    <source>
        <dbReference type="RuleBase" id="RU000416"/>
    </source>
</evidence>
<dbReference type="InterPro" id="IPR050390">
    <property type="entry name" value="C5-Methyltransferase"/>
</dbReference>
<dbReference type="Gene3D" id="3.40.50.150">
    <property type="entry name" value="Vaccinia Virus protein VP39"/>
    <property type="match status" value="1"/>
</dbReference>
<protein>
    <recommendedName>
        <fullName evidence="8">Cytosine-specific methyltransferase</fullName>
        <ecNumber evidence="8">2.1.1.37</ecNumber>
    </recommendedName>
</protein>
<comment type="catalytic activity">
    <reaction evidence="5 8">
        <text>a 2'-deoxycytidine in DNA + S-adenosyl-L-methionine = a 5-methyl-2'-deoxycytidine in DNA + S-adenosyl-L-homocysteine + H(+)</text>
        <dbReference type="Rhea" id="RHEA:13681"/>
        <dbReference type="Rhea" id="RHEA-COMP:11369"/>
        <dbReference type="Rhea" id="RHEA-COMP:11370"/>
        <dbReference type="ChEBI" id="CHEBI:15378"/>
        <dbReference type="ChEBI" id="CHEBI:57856"/>
        <dbReference type="ChEBI" id="CHEBI:59789"/>
        <dbReference type="ChEBI" id="CHEBI:85452"/>
        <dbReference type="ChEBI" id="CHEBI:85454"/>
        <dbReference type="EC" id="2.1.1.37"/>
    </reaction>
</comment>
<organism evidence="9 10">
    <name type="scientific">Acidithiobacillus concretivorus</name>
    <dbReference type="NCBI Taxonomy" id="3063952"/>
    <lineage>
        <taxon>Bacteria</taxon>
        <taxon>Pseudomonadati</taxon>
        <taxon>Pseudomonadota</taxon>
        <taxon>Acidithiobacillia</taxon>
        <taxon>Acidithiobacillales</taxon>
        <taxon>Acidithiobacillaceae</taxon>
        <taxon>Acidithiobacillus</taxon>
    </lineage>
</organism>
<dbReference type="InterPro" id="IPR029063">
    <property type="entry name" value="SAM-dependent_MTases_sf"/>
</dbReference>
<evidence type="ECO:0000256" key="8">
    <source>
        <dbReference type="RuleBase" id="RU000417"/>
    </source>
</evidence>
<evidence type="ECO:0000256" key="4">
    <source>
        <dbReference type="ARBA" id="ARBA00022747"/>
    </source>
</evidence>
<proteinExistence type="inferred from homology"/>
<evidence type="ECO:0000256" key="1">
    <source>
        <dbReference type="ARBA" id="ARBA00022603"/>
    </source>
</evidence>
<keyword evidence="10" id="KW-1185">Reference proteome</keyword>